<dbReference type="EMBL" id="HAEH01016655">
    <property type="protein sequence ID" value="SBS04890.1"/>
    <property type="molecule type" value="Transcribed_RNA"/>
</dbReference>
<evidence type="ECO:0000256" key="1">
    <source>
        <dbReference type="SAM" id="MobiDB-lite"/>
    </source>
</evidence>
<organism evidence="2">
    <name type="scientific">Nothobranchius rachovii</name>
    <name type="common">bluefin notho</name>
    <dbReference type="NCBI Taxonomy" id="451742"/>
    <lineage>
        <taxon>Eukaryota</taxon>
        <taxon>Metazoa</taxon>
        <taxon>Chordata</taxon>
        <taxon>Craniata</taxon>
        <taxon>Vertebrata</taxon>
        <taxon>Euteleostomi</taxon>
        <taxon>Actinopterygii</taxon>
        <taxon>Neopterygii</taxon>
        <taxon>Teleostei</taxon>
        <taxon>Neoteleostei</taxon>
        <taxon>Acanthomorphata</taxon>
        <taxon>Ovalentaria</taxon>
        <taxon>Atherinomorphae</taxon>
        <taxon>Cyprinodontiformes</taxon>
        <taxon>Nothobranchiidae</taxon>
        <taxon>Nothobranchius</taxon>
    </lineage>
</organism>
<reference evidence="2" key="1">
    <citation type="submission" date="2016-05" db="EMBL/GenBank/DDBJ databases">
        <authorList>
            <person name="Lavstsen T."/>
            <person name="Jespersen J.S."/>
        </authorList>
    </citation>
    <scope>NUCLEOTIDE SEQUENCE</scope>
    <source>
        <tissue evidence="2">Brain</tissue>
    </source>
</reference>
<gene>
    <name evidence="2" type="primary">Nfu_g_1_024190</name>
</gene>
<dbReference type="AlphaFoldDB" id="A0A1A8RFP5"/>
<evidence type="ECO:0000313" key="2">
    <source>
        <dbReference type="EMBL" id="SBS04890.1"/>
    </source>
</evidence>
<sequence length="34" mass="4054">KKEQPKQKQQKSRKTTTKTSETLPYIKGITEKKY</sequence>
<feature type="non-terminal residue" evidence="2">
    <location>
        <position position="34"/>
    </location>
</feature>
<proteinExistence type="predicted"/>
<accession>A0A1A8RFP5</accession>
<reference evidence="2" key="2">
    <citation type="submission" date="2016-06" db="EMBL/GenBank/DDBJ databases">
        <title>The genome of a short-lived fish provides insights into sex chromosome evolution and the genetic control of aging.</title>
        <authorList>
            <person name="Reichwald K."/>
            <person name="Felder M."/>
            <person name="Petzold A."/>
            <person name="Koch P."/>
            <person name="Groth M."/>
            <person name="Platzer M."/>
        </authorList>
    </citation>
    <scope>NUCLEOTIDE SEQUENCE</scope>
    <source>
        <tissue evidence="2">Brain</tissue>
    </source>
</reference>
<feature type="non-terminal residue" evidence="2">
    <location>
        <position position="1"/>
    </location>
</feature>
<protein>
    <submittedName>
        <fullName evidence="2">Uncharacterized protein</fullName>
    </submittedName>
</protein>
<feature type="region of interest" description="Disordered" evidence="1">
    <location>
        <begin position="1"/>
        <end position="34"/>
    </location>
</feature>
<name>A0A1A8RFP5_9TELE</name>